<dbReference type="InterPro" id="IPR055707">
    <property type="entry name" value="DUF7283"/>
</dbReference>
<evidence type="ECO:0000313" key="1">
    <source>
        <dbReference type="EMBL" id="UPV73316.1"/>
    </source>
</evidence>
<organism evidence="1 2">
    <name type="scientific">Halorussus limi</name>
    <dbReference type="NCBI Taxonomy" id="2938695"/>
    <lineage>
        <taxon>Archaea</taxon>
        <taxon>Methanobacteriati</taxon>
        <taxon>Methanobacteriota</taxon>
        <taxon>Stenosarchaea group</taxon>
        <taxon>Halobacteria</taxon>
        <taxon>Halobacteriales</taxon>
        <taxon>Haladaptataceae</taxon>
        <taxon>Halorussus</taxon>
    </lineage>
</organism>
<sequence length="154" mass="16443">MFDAPVETWYLWVGLALASTTAVGVAATLPRAPPPDAASAAATVDSVAASAHPTTGVHPLAVEAARIGPYRLWLRDGGTTGHATFAYGPVTPVRRDTALWDVLRGTPPKRAFGTPAEFRRASAAARDRTPEWRSREQLTVRRVSWEGVDVTLVG</sequence>
<name>A0A8U0HRF2_9EURY</name>
<dbReference type="Proteomes" id="UP000830729">
    <property type="component" value="Chromosome"/>
</dbReference>
<dbReference type="KEGG" id="halx:M0R89_12255"/>
<accession>A0A8U0HRF2</accession>
<keyword evidence="2" id="KW-1185">Reference proteome</keyword>
<dbReference type="AlphaFoldDB" id="A0A8U0HRF2"/>
<gene>
    <name evidence="1" type="ORF">M0R89_12255</name>
</gene>
<proteinExistence type="predicted"/>
<dbReference type="Pfam" id="PF23954">
    <property type="entry name" value="DUF7283"/>
    <property type="match status" value="1"/>
</dbReference>
<dbReference type="RefSeq" id="WP_248649372.1">
    <property type="nucleotide sequence ID" value="NZ_CP096659.1"/>
</dbReference>
<dbReference type="EMBL" id="CP096659">
    <property type="protein sequence ID" value="UPV73316.1"/>
    <property type="molecule type" value="Genomic_DNA"/>
</dbReference>
<evidence type="ECO:0000313" key="2">
    <source>
        <dbReference type="Proteomes" id="UP000830729"/>
    </source>
</evidence>
<dbReference type="GeneID" id="72185984"/>
<reference evidence="1 2" key="1">
    <citation type="submission" date="2022-04" db="EMBL/GenBank/DDBJ databases">
        <title>Diverse halophilic archaea isolated from saline environments.</title>
        <authorList>
            <person name="Cui H.-L."/>
        </authorList>
    </citation>
    <scope>NUCLEOTIDE SEQUENCE [LARGE SCALE GENOMIC DNA]</scope>
    <source>
        <strain evidence="1 2">XZYJT49</strain>
    </source>
</reference>
<protein>
    <submittedName>
        <fullName evidence="1">Uncharacterized protein</fullName>
    </submittedName>
</protein>